<feature type="region of interest" description="Disordered" evidence="1">
    <location>
        <begin position="18"/>
        <end position="39"/>
    </location>
</feature>
<protein>
    <submittedName>
        <fullName evidence="2">Uncharacterized protein</fullName>
    </submittedName>
</protein>
<evidence type="ECO:0000313" key="2">
    <source>
        <dbReference type="EMBL" id="GHI86004.1"/>
    </source>
</evidence>
<organism evidence="2 3">
    <name type="scientific">Streptomyces xanthophaeus</name>
    <dbReference type="NCBI Taxonomy" id="67385"/>
    <lineage>
        <taxon>Bacteria</taxon>
        <taxon>Bacillati</taxon>
        <taxon>Actinomycetota</taxon>
        <taxon>Actinomycetes</taxon>
        <taxon>Kitasatosporales</taxon>
        <taxon>Streptomycetaceae</taxon>
        <taxon>Streptomyces</taxon>
    </lineage>
</organism>
<reference evidence="2" key="1">
    <citation type="submission" date="2020-09" db="EMBL/GenBank/DDBJ databases">
        <title>Whole genome shotgun sequence of Streptomyces xanthophaeus NBRC 12829.</title>
        <authorList>
            <person name="Komaki H."/>
            <person name="Tamura T."/>
        </authorList>
    </citation>
    <scope>NUCLEOTIDE SEQUENCE</scope>
    <source>
        <strain evidence="2">NBRC 12829</strain>
    </source>
</reference>
<keyword evidence="3" id="KW-1185">Reference proteome</keyword>
<dbReference type="EMBL" id="BNEE01000006">
    <property type="protein sequence ID" value="GHI86004.1"/>
    <property type="molecule type" value="Genomic_DNA"/>
</dbReference>
<dbReference type="OrthoDB" id="3212118at2"/>
<evidence type="ECO:0000313" key="3">
    <source>
        <dbReference type="Proteomes" id="UP000600026"/>
    </source>
</evidence>
<accession>A0A919H233</accession>
<dbReference type="AlphaFoldDB" id="A0A919H233"/>
<dbReference type="Gene3D" id="2.30.110.10">
    <property type="entry name" value="Electron Transport, Fmn-binding Protein, Chain A"/>
    <property type="match status" value="1"/>
</dbReference>
<name>A0A919H233_9ACTN</name>
<dbReference type="Pfam" id="PF12900">
    <property type="entry name" value="Pyridox_ox_2"/>
    <property type="match status" value="1"/>
</dbReference>
<sequence>MAASGRFRFNSGPFQRRWAWADRPPVPQDGGPFGPGTAREEARTPEALRLLGTVPLGRIVFTHRALPATRPVNHVVEGEDVVVRLDEGAARGVGCDQPLRRCANLGETRWKRGAGWIGW</sequence>
<dbReference type="RefSeq" id="WP_078903898.1">
    <property type="nucleotide sequence ID" value="NZ_BNEE01000006.1"/>
</dbReference>
<dbReference type="InterPro" id="IPR024747">
    <property type="entry name" value="Pyridox_Oxase-rel"/>
</dbReference>
<gene>
    <name evidence="2" type="ORF">Sxan_33680</name>
</gene>
<evidence type="ECO:0000256" key="1">
    <source>
        <dbReference type="SAM" id="MobiDB-lite"/>
    </source>
</evidence>
<dbReference type="Proteomes" id="UP000600026">
    <property type="component" value="Unassembled WGS sequence"/>
</dbReference>
<dbReference type="InterPro" id="IPR012349">
    <property type="entry name" value="Split_barrel_FMN-bd"/>
</dbReference>
<comment type="caution">
    <text evidence="2">The sequence shown here is derived from an EMBL/GenBank/DDBJ whole genome shotgun (WGS) entry which is preliminary data.</text>
</comment>
<proteinExistence type="predicted"/>